<dbReference type="GO" id="GO:1902495">
    <property type="term" value="C:transmembrane transporter complex"/>
    <property type="evidence" value="ECO:0007669"/>
    <property type="project" value="TreeGrafter"/>
</dbReference>
<dbReference type="PROSITE" id="PS50088">
    <property type="entry name" value="ANK_REPEAT"/>
    <property type="match status" value="12"/>
</dbReference>
<evidence type="ECO:0000313" key="16">
    <source>
        <dbReference type="EMBL" id="KAK7106968.1"/>
    </source>
</evidence>
<evidence type="ECO:0000259" key="15">
    <source>
        <dbReference type="Pfam" id="PF00520"/>
    </source>
</evidence>
<evidence type="ECO:0000256" key="9">
    <source>
        <dbReference type="ARBA" id="ARBA00023136"/>
    </source>
</evidence>
<comment type="subcellular location">
    <subcellularLocation>
        <location evidence="1">Membrane</location>
        <topology evidence="1">Multi-pass membrane protein</topology>
    </subcellularLocation>
</comment>
<keyword evidence="9 14" id="KW-0472">Membrane</keyword>
<dbReference type="Proteomes" id="UP001374579">
    <property type="component" value="Unassembled WGS sequence"/>
</dbReference>
<dbReference type="GO" id="GO:0005216">
    <property type="term" value="F:monoatomic ion channel activity"/>
    <property type="evidence" value="ECO:0007669"/>
    <property type="project" value="InterPro"/>
</dbReference>
<feature type="compositionally biased region" description="Basic and acidic residues" evidence="13">
    <location>
        <begin position="59"/>
        <end position="72"/>
    </location>
</feature>
<dbReference type="InterPro" id="IPR036770">
    <property type="entry name" value="Ankyrin_rpt-contain_sf"/>
</dbReference>
<feature type="region of interest" description="Disordered" evidence="13">
    <location>
        <begin position="272"/>
        <end position="321"/>
    </location>
</feature>
<comment type="caution">
    <text evidence="16">The sequence shown here is derived from an EMBL/GenBank/DDBJ whole genome shotgun (WGS) entry which is preliminary data.</text>
</comment>
<feature type="compositionally biased region" description="Low complexity" evidence="13">
    <location>
        <begin position="124"/>
        <end position="137"/>
    </location>
</feature>
<feature type="repeat" description="ANK" evidence="11">
    <location>
        <begin position="805"/>
        <end position="837"/>
    </location>
</feature>
<dbReference type="PRINTS" id="PR01415">
    <property type="entry name" value="ANKYRIN"/>
</dbReference>
<sequence>MNESLNESYFSEASVSKPPHGAKKKKKRRKRSPSIDEETFIRGSPDELELGENNGLEDEAPKVLDGTKRGDEFEQPEATEPKPVKRKKKRPRSSSGQRKVSLEKLDQEWSGNIQGPFGVLHSNRSASPSVARPSSAVLGLPETDRSLAKKKKKRRRKKPSDSEADPKEEGASQSVIPDSFPASETKPERYQPVELSSDLPRKGFVTDSDGGATETSPERRGKDTQVLPQITFSPSQEVLARNTSFSGIGDLSSNGHRTKVFGHRNKVTPARLDSGGGYSVAKIHTRSSSMSESGDDANKERRDKVDWSQRPDSGYSQDDVFRAGGKHRDVMSATSCYAHSVNLDMTSASPMPFEGAGNGMELPQTGGGGGGEGGGGGMKKSDSSEVLNLTLHQCARDGDEYNMKILLRHLGSQVKKKINQYDEDDLTPLHYAARYNFLGVVKLLVESGADVNKRGEDDVTPLHHAARYRREKNKKKEVASDQETDEPGINGVPLLEQYELEFGNAQESVITYLISKDADVNSRDIYGQTPLHFAAMRGNEVACKDLLGISGVNIEAQDKQGIAPLHMAALHNQVEVAKMLIEAGANLRCVDNEQCTPLHHACADGSVELVQALFEAGGRTPEAWVMISNMVTDQDIEGSTCLHVAVDNGHYETAKLCLEKRAEVNRPRKHYMYPLHLAAMSGDIRIARLLVENSARIDVVNDEQATALHKAAGLNHIEVVKFLVDKGARINRRDKDNYTPLLLAATFGHVETVELLVQKGADYTSVDKYDKTAIYLAAEENKIAVLEKLLSYPQVKRLVNVSDQYDTTALHIAAQQGYLGIVKLLLKNGASLDSKNEEEQTPIHCAAKYGRTGIVREIVRVDKSVLNDEDDNSNTALHLAAEFGHNKVAAILLELGADVSARNYNQWTPLDLAASKGWTKTCSVLLENDAPVDPTDKNKTTPLHLAARFGHPRVVELLVDWDADVSLEDTEGMNCLDIAIDNNHSNVAMLLINSEVWQQALRNSSEDPETGKIDTPMRKLIRKMPDVAERCFDRCLSYGQEKNPERPLYEITFNYEFLDDAYMPWIHDEYRKRLRDDATSISETSSVGDAFDEDDRLLPSATPYSNDSNFVKKNSPLFIMVSSEREDLLDHPLVTSLLHHKWNTFGRFFYYLSMFIYCIFLTFLTGYIVQTDPPQAFNASDRLAIEDNSCDNLYFPKSQKVFSKIGTYIIIALAAFNLLKELTQIYQAKLAYLGWINLVEWTTYVTALLLVIDFNECQRTTGYRQEWQWSIGAVSVFLAWINLVLFIQKFPQLGIYVVMFADVLNTFARFFVVFFLFIVAFALAFYVLLQEQVAFSTVPKSLIKTSVMMIGEFDFDNVFNDSTNPLHYSAVSYIIFIAFLIIMSILLMNLLVGLAVDDIKGVLEKAALKRLAMQVELALDVERVIPDFLRRKAYVKKRTIRPNRLIGNPIARLFMTRRGLTSKALQAHLNYELTEMEQVQENQDKVQGDVKKLKRSVKDLKETNQRIESMLRAVLRHGNIDWQDEDYQEEDEVEQIKAGLSY</sequence>
<accession>A0AAN9GFE1</accession>
<keyword evidence="12" id="KW-0175">Coiled coil</keyword>
<feature type="repeat" description="ANK" evidence="11">
    <location>
        <begin position="637"/>
        <end position="669"/>
    </location>
</feature>
<feature type="compositionally biased region" description="Polar residues" evidence="13">
    <location>
        <begin position="226"/>
        <end position="235"/>
    </location>
</feature>
<keyword evidence="17" id="KW-1185">Reference proteome</keyword>
<feature type="repeat" description="ANK" evidence="11">
    <location>
        <begin position="736"/>
        <end position="768"/>
    </location>
</feature>
<keyword evidence="7 11" id="KW-0040">ANK repeat</keyword>
<evidence type="ECO:0000313" key="17">
    <source>
        <dbReference type="Proteomes" id="UP001374579"/>
    </source>
</evidence>
<dbReference type="SUPFAM" id="SSF48403">
    <property type="entry name" value="Ankyrin repeat"/>
    <property type="match status" value="2"/>
</dbReference>
<feature type="repeat" description="ANK" evidence="11">
    <location>
        <begin position="703"/>
        <end position="735"/>
    </location>
</feature>
<dbReference type="SMART" id="SM00248">
    <property type="entry name" value="ANK"/>
    <property type="match status" value="17"/>
</dbReference>
<evidence type="ECO:0000256" key="10">
    <source>
        <dbReference type="ARBA" id="ARBA00023303"/>
    </source>
</evidence>
<keyword evidence="6 14" id="KW-1133">Transmembrane helix</keyword>
<dbReference type="Pfam" id="PF00520">
    <property type="entry name" value="Ion_trans"/>
    <property type="match status" value="1"/>
</dbReference>
<organism evidence="16 17">
    <name type="scientific">Littorina saxatilis</name>
    <dbReference type="NCBI Taxonomy" id="31220"/>
    <lineage>
        <taxon>Eukaryota</taxon>
        <taxon>Metazoa</taxon>
        <taxon>Spiralia</taxon>
        <taxon>Lophotrochozoa</taxon>
        <taxon>Mollusca</taxon>
        <taxon>Gastropoda</taxon>
        <taxon>Caenogastropoda</taxon>
        <taxon>Littorinimorpha</taxon>
        <taxon>Littorinoidea</taxon>
        <taxon>Littorinidae</taxon>
        <taxon>Littorina</taxon>
    </lineage>
</organism>
<feature type="region of interest" description="Disordered" evidence="13">
    <location>
        <begin position="470"/>
        <end position="490"/>
    </location>
</feature>
<feature type="compositionally biased region" description="Polar residues" evidence="13">
    <location>
        <begin position="1"/>
        <end position="14"/>
    </location>
</feature>
<feature type="transmembrane region" description="Helical" evidence="14">
    <location>
        <begin position="1267"/>
        <end position="1287"/>
    </location>
</feature>
<dbReference type="InterPro" id="IPR052076">
    <property type="entry name" value="TRP_cation_channel"/>
</dbReference>
<evidence type="ECO:0000256" key="12">
    <source>
        <dbReference type="SAM" id="Coils"/>
    </source>
</evidence>
<feature type="transmembrane region" description="Helical" evidence="14">
    <location>
        <begin position="1148"/>
        <end position="1169"/>
    </location>
</feature>
<feature type="domain" description="Ion transport" evidence="15">
    <location>
        <begin position="1152"/>
        <end position="1401"/>
    </location>
</feature>
<feature type="transmembrane region" description="Helical" evidence="14">
    <location>
        <begin position="1231"/>
        <end position="1252"/>
    </location>
</feature>
<evidence type="ECO:0000256" key="13">
    <source>
        <dbReference type="SAM" id="MobiDB-lite"/>
    </source>
</evidence>
<dbReference type="PANTHER" id="PTHR47143:SF3">
    <property type="entry name" value="PWWP DOMAIN-CONTAINING PROTEIN"/>
    <property type="match status" value="1"/>
</dbReference>
<dbReference type="EMBL" id="JBAMIC010000004">
    <property type="protein sequence ID" value="KAK7106968.1"/>
    <property type="molecule type" value="Genomic_DNA"/>
</dbReference>
<keyword evidence="10" id="KW-0407">Ion channel</keyword>
<dbReference type="Gene3D" id="1.25.40.20">
    <property type="entry name" value="Ankyrin repeat-containing domain"/>
    <property type="match status" value="6"/>
</dbReference>
<dbReference type="Pfam" id="PF12796">
    <property type="entry name" value="Ank_2"/>
    <property type="match status" value="5"/>
</dbReference>
<feature type="compositionally biased region" description="Basic residues" evidence="13">
    <location>
        <begin position="20"/>
        <end position="32"/>
    </location>
</feature>
<feature type="region of interest" description="Disordered" evidence="13">
    <location>
        <begin position="1"/>
        <end position="235"/>
    </location>
</feature>
<dbReference type="Pfam" id="PF13606">
    <property type="entry name" value="Ank_3"/>
    <property type="match status" value="1"/>
</dbReference>
<evidence type="ECO:0000256" key="2">
    <source>
        <dbReference type="ARBA" id="ARBA00022448"/>
    </source>
</evidence>
<feature type="repeat" description="ANK" evidence="11">
    <location>
        <begin position="526"/>
        <end position="559"/>
    </location>
</feature>
<dbReference type="Gene3D" id="1.10.287.70">
    <property type="match status" value="1"/>
</dbReference>
<feature type="repeat" description="ANK" evidence="11">
    <location>
        <begin position="593"/>
        <end position="617"/>
    </location>
</feature>
<feature type="compositionally biased region" description="Gly residues" evidence="13">
    <location>
        <begin position="365"/>
        <end position="378"/>
    </location>
</feature>
<protein>
    <recommendedName>
        <fullName evidence="15">Ion transport domain-containing protein</fullName>
    </recommendedName>
</protein>
<feature type="repeat" description="ANK" evidence="11">
    <location>
        <begin position="872"/>
        <end position="904"/>
    </location>
</feature>
<dbReference type="PANTHER" id="PTHR47143">
    <property type="entry name" value="TRANSIENT RECEPTOR POTENTIAL CATION CHANNEL PROTEIN PAINLESS"/>
    <property type="match status" value="1"/>
</dbReference>
<dbReference type="InterPro" id="IPR002110">
    <property type="entry name" value="Ankyrin_rpt"/>
</dbReference>
<keyword evidence="8" id="KW-0406">Ion transport</keyword>
<gene>
    <name evidence="16" type="ORF">V1264_014966</name>
</gene>
<evidence type="ECO:0000256" key="6">
    <source>
        <dbReference type="ARBA" id="ARBA00022989"/>
    </source>
</evidence>
<evidence type="ECO:0000256" key="5">
    <source>
        <dbReference type="ARBA" id="ARBA00022737"/>
    </source>
</evidence>
<evidence type="ECO:0000256" key="7">
    <source>
        <dbReference type="ARBA" id="ARBA00023043"/>
    </source>
</evidence>
<feature type="transmembrane region" description="Helical" evidence="14">
    <location>
        <begin position="1307"/>
        <end position="1329"/>
    </location>
</feature>
<feature type="repeat" description="ANK" evidence="11">
    <location>
        <begin position="938"/>
        <end position="970"/>
    </location>
</feature>
<dbReference type="Pfam" id="PF00023">
    <property type="entry name" value="Ank"/>
    <property type="match status" value="1"/>
</dbReference>
<keyword evidence="4 14" id="KW-0812">Transmembrane</keyword>
<proteinExistence type="predicted"/>
<feature type="repeat" description="ANK" evidence="11">
    <location>
        <begin position="424"/>
        <end position="456"/>
    </location>
</feature>
<evidence type="ECO:0000256" key="4">
    <source>
        <dbReference type="ARBA" id="ARBA00022692"/>
    </source>
</evidence>
<evidence type="ECO:0000256" key="3">
    <source>
        <dbReference type="ARBA" id="ARBA00022606"/>
    </source>
</evidence>
<dbReference type="PROSITE" id="PS50297">
    <property type="entry name" value="ANK_REP_REGION"/>
    <property type="match status" value="11"/>
</dbReference>
<feature type="compositionally biased region" description="Basic and acidic residues" evidence="13">
    <location>
        <begin position="159"/>
        <end position="170"/>
    </location>
</feature>
<keyword evidence="5" id="KW-0677">Repeat</keyword>
<evidence type="ECO:0000256" key="11">
    <source>
        <dbReference type="PROSITE-ProRule" id="PRU00023"/>
    </source>
</evidence>
<feature type="compositionally biased region" description="Basic and acidic residues" evidence="13">
    <location>
        <begin position="296"/>
        <end position="309"/>
    </location>
</feature>
<feature type="coiled-coil region" evidence="12">
    <location>
        <begin position="1476"/>
        <end position="1513"/>
    </location>
</feature>
<feature type="repeat" description="ANK" evidence="11">
    <location>
        <begin position="670"/>
        <end position="702"/>
    </location>
</feature>
<evidence type="ECO:0000256" key="1">
    <source>
        <dbReference type="ARBA" id="ARBA00004141"/>
    </source>
</evidence>
<feature type="compositionally biased region" description="Basic residues" evidence="13">
    <location>
        <begin position="148"/>
        <end position="158"/>
    </location>
</feature>
<feature type="compositionally biased region" description="Acidic residues" evidence="13">
    <location>
        <begin position="46"/>
        <end position="58"/>
    </location>
</feature>
<keyword evidence="3" id="KW-0716">Sensory transduction</keyword>
<evidence type="ECO:0000256" key="14">
    <source>
        <dbReference type="SAM" id="Phobius"/>
    </source>
</evidence>
<reference evidence="16 17" key="1">
    <citation type="submission" date="2024-02" db="EMBL/GenBank/DDBJ databases">
        <title>Chromosome-scale genome assembly of the rough periwinkle Littorina saxatilis.</title>
        <authorList>
            <person name="De Jode A."/>
            <person name="Faria R."/>
            <person name="Formenti G."/>
            <person name="Sims Y."/>
            <person name="Smith T.P."/>
            <person name="Tracey A."/>
            <person name="Wood J.M.D."/>
            <person name="Zagrodzka Z.B."/>
            <person name="Johannesson K."/>
            <person name="Butlin R.K."/>
            <person name="Leder E.H."/>
        </authorList>
    </citation>
    <scope>NUCLEOTIDE SEQUENCE [LARGE SCALE GENOMIC DNA]</scope>
    <source>
        <strain evidence="16">Snail1</strain>
        <tissue evidence="16">Muscle</tissue>
    </source>
</reference>
<feature type="repeat" description="ANK" evidence="11">
    <location>
        <begin position="560"/>
        <end position="592"/>
    </location>
</feature>
<feature type="repeat" description="ANK" evidence="11">
    <location>
        <begin position="905"/>
        <end position="937"/>
    </location>
</feature>
<keyword evidence="2" id="KW-0813">Transport</keyword>
<evidence type="ECO:0000256" key="8">
    <source>
        <dbReference type="ARBA" id="ARBA00023065"/>
    </source>
</evidence>
<feature type="transmembrane region" description="Helical" evidence="14">
    <location>
        <begin position="1370"/>
        <end position="1396"/>
    </location>
</feature>
<feature type="region of interest" description="Disordered" evidence="13">
    <location>
        <begin position="350"/>
        <end position="382"/>
    </location>
</feature>
<name>A0AAN9GFE1_9CAEN</name>
<dbReference type="InterPro" id="IPR005821">
    <property type="entry name" value="Ion_trans_dom"/>
</dbReference>